<protein>
    <submittedName>
        <fullName evidence="3">Uncharacterized protein isoform X1</fullName>
    </submittedName>
</protein>
<evidence type="ECO:0000313" key="3">
    <source>
        <dbReference type="RefSeq" id="XP_070459660.1"/>
    </source>
</evidence>
<sequence length="223" mass="24124">MHLDAQPWQRGQVGSEGHVAHGPRPGGDARPACCLGLRTRPLPGLHLRGHASLLGREREPLLIYLRALMRTNDVALGEEEPAANPFDARCKDSKHPRELPVGRCSPWTPDTLASSTAADRDPRNPSRGCKAKRLVASRAPAPTWSPASVSQQGSRDTSDVNVLSFEDSENSSNEDIDVRVSTQGGVSDCRRLTPRVGLKLSSSFVATFCVHGWWSWAAASECG</sequence>
<organism evidence="2 3">
    <name type="scientific">Equus przewalskii</name>
    <name type="common">Przewalski's horse</name>
    <name type="synonym">Equus caballus przewalskii</name>
    <dbReference type="NCBI Taxonomy" id="9798"/>
    <lineage>
        <taxon>Eukaryota</taxon>
        <taxon>Metazoa</taxon>
        <taxon>Chordata</taxon>
        <taxon>Craniata</taxon>
        <taxon>Vertebrata</taxon>
        <taxon>Euteleostomi</taxon>
        <taxon>Mammalia</taxon>
        <taxon>Eutheria</taxon>
        <taxon>Laurasiatheria</taxon>
        <taxon>Perissodactyla</taxon>
        <taxon>Equidae</taxon>
        <taxon>Equus</taxon>
    </lineage>
</organism>
<evidence type="ECO:0000313" key="2">
    <source>
        <dbReference type="Proteomes" id="UP001652662"/>
    </source>
</evidence>
<reference evidence="3" key="1">
    <citation type="submission" date="2025-08" db="UniProtKB">
        <authorList>
            <consortium name="RefSeq"/>
        </authorList>
    </citation>
    <scope>IDENTIFICATION</scope>
    <source>
        <tissue evidence="3">Blood</tissue>
    </source>
</reference>
<feature type="compositionally biased region" description="Polar residues" evidence="1">
    <location>
        <begin position="145"/>
        <end position="159"/>
    </location>
</feature>
<feature type="region of interest" description="Disordered" evidence="1">
    <location>
        <begin position="1"/>
        <end position="27"/>
    </location>
</feature>
<feature type="region of interest" description="Disordered" evidence="1">
    <location>
        <begin position="84"/>
        <end position="159"/>
    </location>
</feature>
<feature type="compositionally biased region" description="Basic and acidic residues" evidence="1">
    <location>
        <begin position="88"/>
        <end position="100"/>
    </location>
</feature>
<name>A0ABM4N3Y4_EQUPR</name>
<accession>A0ABM4N3Y4</accession>
<evidence type="ECO:0000256" key="1">
    <source>
        <dbReference type="SAM" id="MobiDB-lite"/>
    </source>
</evidence>
<proteinExistence type="predicted"/>
<keyword evidence="2" id="KW-1185">Reference proteome</keyword>
<gene>
    <name evidence="3" type="primary">LOC103543810</name>
</gene>
<dbReference type="GeneID" id="103543810"/>
<dbReference type="RefSeq" id="XP_070459660.1">
    <property type="nucleotide sequence ID" value="XM_070603559.1"/>
</dbReference>
<dbReference type="Proteomes" id="UP001652662">
    <property type="component" value="Chromosome X"/>
</dbReference>